<evidence type="ECO:0000313" key="1">
    <source>
        <dbReference type="EMBL" id="KII71838.1"/>
    </source>
</evidence>
<sequence length="344" mass="40687">MANMGSEHVIMWYHILFNKTNLPQNSRINIIFLRPIIISPKYVYMRIMLKYFDRHNLTYYGNETQDYRIYLSVHEREPPYAKFRIIMNKTPPKHHVVTILDSFYVAKLPILFMDYPTSVSNRIIDISSSQKTIGYQAERLRGGVFVRNRYYGYGICNPYQYLRRKFIFKINYLKHAAVISSSMCMLDIEVFDNSLYRSFDSSLHKIQLSGFKHHFMGFDESKYYDPTLLYDKKWTIERTKRKANFSRNILITHLLITNEYVMKGSIGPLFPLFRSVVEFELPREAETSQAILQFVVDACREIGSLYRETNIVNTPDIYKRLSDNLLIKVIEGTEPTSDDETRED</sequence>
<keyword evidence="2" id="KW-1185">Reference proteome</keyword>
<dbReference type="Proteomes" id="UP000031668">
    <property type="component" value="Unassembled WGS sequence"/>
</dbReference>
<protein>
    <submittedName>
        <fullName evidence="1">Uncharacterized protein</fullName>
    </submittedName>
</protein>
<proteinExistence type="predicted"/>
<dbReference type="EMBL" id="JWZT01001610">
    <property type="protein sequence ID" value="KII71838.1"/>
    <property type="molecule type" value="Genomic_DNA"/>
</dbReference>
<gene>
    <name evidence="1" type="ORF">RF11_01383</name>
</gene>
<comment type="caution">
    <text evidence="1">The sequence shown here is derived from an EMBL/GenBank/DDBJ whole genome shotgun (WGS) entry which is preliminary data.</text>
</comment>
<reference evidence="1 2" key="1">
    <citation type="journal article" date="2014" name="Genome Biol. Evol.">
        <title>The genome of the myxosporean Thelohanellus kitauei shows adaptations to nutrient acquisition within its fish host.</title>
        <authorList>
            <person name="Yang Y."/>
            <person name="Xiong J."/>
            <person name="Zhou Z."/>
            <person name="Huo F."/>
            <person name="Miao W."/>
            <person name="Ran C."/>
            <person name="Liu Y."/>
            <person name="Zhang J."/>
            <person name="Feng J."/>
            <person name="Wang M."/>
            <person name="Wang M."/>
            <person name="Wang L."/>
            <person name="Yao B."/>
        </authorList>
    </citation>
    <scope>NUCLEOTIDE SEQUENCE [LARGE SCALE GENOMIC DNA]</scope>
    <source>
        <strain evidence="1">Wuqing</strain>
    </source>
</reference>
<evidence type="ECO:0000313" key="2">
    <source>
        <dbReference type="Proteomes" id="UP000031668"/>
    </source>
</evidence>
<accession>A0A0C2JR09</accession>
<name>A0A0C2JR09_THEKT</name>
<dbReference type="AlphaFoldDB" id="A0A0C2JR09"/>
<organism evidence="1 2">
    <name type="scientific">Thelohanellus kitauei</name>
    <name type="common">Myxosporean</name>
    <dbReference type="NCBI Taxonomy" id="669202"/>
    <lineage>
        <taxon>Eukaryota</taxon>
        <taxon>Metazoa</taxon>
        <taxon>Cnidaria</taxon>
        <taxon>Myxozoa</taxon>
        <taxon>Myxosporea</taxon>
        <taxon>Bivalvulida</taxon>
        <taxon>Platysporina</taxon>
        <taxon>Myxobolidae</taxon>
        <taxon>Thelohanellus</taxon>
    </lineage>
</organism>